<dbReference type="PANTHER" id="PTHR34388">
    <property type="entry name" value="DNA POLYMERASE III SUBUNIT DELTA"/>
    <property type="match status" value="1"/>
</dbReference>
<name>A0A9D9E8F3_9SPIR</name>
<evidence type="ECO:0000313" key="6">
    <source>
        <dbReference type="Proteomes" id="UP000823633"/>
    </source>
</evidence>
<reference evidence="5" key="2">
    <citation type="journal article" date="2021" name="PeerJ">
        <title>Extensive microbial diversity within the chicken gut microbiome revealed by metagenomics and culture.</title>
        <authorList>
            <person name="Gilroy R."/>
            <person name="Ravi A."/>
            <person name="Getino M."/>
            <person name="Pursley I."/>
            <person name="Horton D.L."/>
            <person name="Alikhan N.F."/>
            <person name="Baker D."/>
            <person name="Gharbi K."/>
            <person name="Hall N."/>
            <person name="Watson M."/>
            <person name="Adriaenssens E.M."/>
            <person name="Foster-Nyarko E."/>
            <person name="Jarju S."/>
            <person name="Secka A."/>
            <person name="Antonio M."/>
            <person name="Oren A."/>
            <person name="Chaudhuri R.R."/>
            <person name="La Ragione R."/>
            <person name="Hildebrand F."/>
            <person name="Pallen M.J."/>
        </authorList>
    </citation>
    <scope>NUCLEOTIDE SEQUENCE</scope>
    <source>
        <strain evidence="5">11167</strain>
    </source>
</reference>
<dbReference type="Gene3D" id="3.40.50.300">
    <property type="entry name" value="P-loop containing nucleotide triphosphate hydrolases"/>
    <property type="match status" value="1"/>
</dbReference>
<dbReference type="PANTHER" id="PTHR34388:SF1">
    <property type="entry name" value="DNA POLYMERASE III SUBUNIT DELTA"/>
    <property type="match status" value="1"/>
</dbReference>
<dbReference type="EMBL" id="JADIMU010000036">
    <property type="protein sequence ID" value="MBO8443226.1"/>
    <property type="molecule type" value="Genomic_DNA"/>
</dbReference>
<evidence type="ECO:0000313" key="5">
    <source>
        <dbReference type="EMBL" id="MBO8443226.1"/>
    </source>
</evidence>
<evidence type="ECO:0000256" key="2">
    <source>
        <dbReference type="ARBA" id="ARBA00022695"/>
    </source>
</evidence>
<dbReference type="Proteomes" id="UP000823633">
    <property type="component" value="Unassembled WGS sequence"/>
</dbReference>
<evidence type="ECO:0000256" key="4">
    <source>
        <dbReference type="ARBA" id="ARBA00022932"/>
    </source>
</evidence>
<dbReference type="Gene3D" id="1.20.272.10">
    <property type="match status" value="1"/>
</dbReference>
<proteinExistence type="predicted"/>
<evidence type="ECO:0000256" key="3">
    <source>
        <dbReference type="ARBA" id="ARBA00022705"/>
    </source>
</evidence>
<dbReference type="InterPro" id="IPR005790">
    <property type="entry name" value="DNA_polIII_delta"/>
</dbReference>
<dbReference type="Gene3D" id="1.10.8.60">
    <property type="match status" value="1"/>
</dbReference>
<dbReference type="InterPro" id="IPR027417">
    <property type="entry name" value="P-loop_NTPase"/>
</dbReference>
<evidence type="ECO:0000256" key="1">
    <source>
        <dbReference type="ARBA" id="ARBA00022679"/>
    </source>
</evidence>
<dbReference type="SUPFAM" id="SSF52540">
    <property type="entry name" value="P-loop containing nucleoside triphosphate hydrolases"/>
    <property type="match status" value="1"/>
</dbReference>
<evidence type="ECO:0008006" key="7">
    <source>
        <dbReference type="Google" id="ProtNLM"/>
    </source>
</evidence>
<sequence length="350" mass="38936">MGTEEGEKQDFLEKEKAMLRKEHPDLDVVQLFAFEVDAPTLDEALYAPSLFASHTMVILRHYEELRKDSPVNKTILGYIKADVDTSSLYVLSSGSGYSLPAAISKALGKDGVINFWEMFENRKQDWVRGFFRKEGWSIDGEAIRYILDMIENNTLEMKNTCGQLAAFFTLEKKAERTITVDDISAYLSHTKNEDGFSLFVQIAKADLAKALSSLRKMLTSDSRSAMGLVPILLRQFRLLESYISLLGSGEAYALENATAFSSSGGLVKGIKGPRDKQTFAIARTKYTLEDCARIIAYLDGMDTAVKQASGDELELTLCLMLHTIIVHKGQVPSLSLFNDLLDNDPAKIQG</sequence>
<keyword evidence="2" id="KW-0548">Nucleotidyltransferase</keyword>
<keyword evidence="3" id="KW-0235">DNA replication</keyword>
<dbReference type="GO" id="GO:0003677">
    <property type="term" value="F:DNA binding"/>
    <property type="evidence" value="ECO:0007669"/>
    <property type="project" value="InterPro"/>
</dbReference>
<dbReference type="GO" id="GO:0006261">
    <property type="term" value="P:DNA-templated DNA replication"/>
    <property type="evidence" value="ECO:0007669"/>
    <property type="project" value="TreeGrafter"/>
</dbReference>
<dbReference type="AlphaFoldDB" id="A0A9D9E8F3"/>
<gene>
    <name evidence="5" type="ORF">IAC42_05645</name>
</gene>
<reference evidence="5" key="1">
    <citation type="submission" date="2020-10" db="EMBL/GenBank/DDBJ databases">
        <authorList>
            <person name="Gilroy R."/>
        </authorList>
    </citation>
    <scope>NUCLEOTIDE SEQUENCE</scope>
    <source>
        <strain evidence="5">11167</strain>
    </source>
</reference>
<dbReference type="NCBIfam" id="TIGR01128">
    <property type="entry name" value="holA"/>
    <property type="match status" value="1"/>
</dbReference>
<organism evidence="5 6">
    <name type="scientific">Candidatus Aphodenecus pullistercoris</name>
    <dbReference type="NCBI Taxonomy" id="2840669"/>
    <lineage>
        <taxon>Bacteria</taxon>
        <taxon>Pseudomonadati</taxon>
        <taxon>Spirochaetota</taxon>
        <taxon>Spirochaetia</taxon>
        <taxon>Spirochaetales</taxon>
        <taxon>Candidatus Aphodenecus</taxon>
    </lineage>
</organism>
<dbReference type="GO" id="GO:0003887">
    <property type="term" value="F:DNA-directed DNA polymerase activity"/>
    <property type="evidence" value="ECO:0007669"/>
    <property type="project" value="UniProtKB-KW"/>
</dbReference>
<protein>
    <recommendedName>
        <fullName evidence="7">DNA polymerase III subunit delta</fullName>
    </recommendedName>
</protein>
<dbReference type="GO" id="GO:0009360">
    <property type="term" value="C:DNA polymerase III complex"/>
    <property type="evidence" value="ECO:0007669"/>
    <property type="project" value="TreeGrafter"/>
</dbReference>
<comment type="caution">
    <text evidence="5">The sequence shown here is derived from an EMBL/GenBank/DDBJ whole genome shotgun (WGS) entry which is preliminary data.</text>
</comment>
<keyword evidence="1" id="KW-0808">Transferase</keyword>
<accession>A0A9D9E8F3</accession>
<keyword evidence="4" id="KW-0239">DNA-directed DNA polymerase</keyword>